<gene>
    <name evidence="2" type="ORF">GCM10009665_06170</name>
</gene>
<accession>A0ABN1VP91</accession>
<sequence length="104" mass="10209">MLTTNWPLGCPGGSVITALLPTSPLTVGIGEAEATGLGTAGAELVGAGEGPLFTGELLLQAASTSIGRTTSRPAVRRTGFLTVGRAGSSRNGTSSTTLGADHEG</sequence>
<protein>
    <submittedName>
        <fullName evidence="2">Uncharacterized protein</fullName>
    </submittedName>
</protein>
<evidence type="ECO:0000313" key="3">
    <source>
        <dbReference type="Proteomes" id="UP001500037"/>
    </source>
</evidence>
<keyword evidence="3" id="KW-1185">Reference proteome</keyword>
<dbReference type="EMBL" id="BAAALF010000005">
    <property type="protein sequence ID" value="GAA1218892.1"/>
    <property type="molecule type" value="Genomic_DNA"/>
</dbReference>
<feature type="compositionally biased region" description="Polar residues" evidence="1">
    <location>
        <begin position="88"/>
        <end position="98"/>
    </location>
</feature>
<evidence type="ECO:0000313" key="2">
    <source>
        <dbReference type="EMBL" id="GAA1218892.1"/>
    </source>
</evidence>
<organism evidence="2 3">
    <name type="scientific">Kitasatospora nipponensis</name>
    <dbReference type="NCBI Taxonomy" id="258049"/>
    <lineage>
        <taxon>Bacteria</taxon>
        <taxon>Bacillati</taxon>
        <taxon>Actinomycetota</taxon>
        <taxon>Actinomycetes</taxon>
        <taxon>Kitasatosporales</taxon>
        <taxon>Streptomycetaceae</taxon>
        <taxon>Kitasatospora</taxon>
    </lineage>
</organism>
<evidence type="ECO:0000256" key="1">
    <source>
        <dbReference type="SAM" id="MobiDB-lite"/>
    </source>
</evidence>
<comment type="caution">
    <text evidence="2">The sequence shown here is derived from an EMBL/GenBank/DDBJ whole genome shotgun (WGS) entry which is preliminary data.</text>
</comment>
<feature type="region of interest" description="Disordered" evidence="1">
    <location>
        <begin position="82"/>
        <end position="104"/>
    </location>
</feature>
<name>A0ABN1VP91_9ACTN</name>
<proteinExistence type="predicted"/>
<reference evidence="2 3" key="1">
    <citation type="journal article" date="2019" name="Int. J. Syst. Evol. Microbiol.">
        <title>The Global Catalogue of Microorganisms (GCM) 10K type strain sequencing project: providing services to taxonomists for standard genome sequencing and annotation.</title>
        <authorList>
            <consortium name="The Broad Institute Genomics Platform"/>
            <consortium name="The Broad Institute Genome Sequencing Center for Infectious Disease"/>
            <person name="Wu L."/>
            <person name="Ma J."/>
        </authorList>
    </citation>
    <scope>NUCLEOTIDE SEQUENCE [LARGE SCALE GENOMIC DNA]</scope>
    <source>
        <strain evidence="2 3">JCM 13004</strain>
    </source>
</reference>
<dbReference type="Proteomes" id="UP001500037">
    <property type="component" value="Unassembled WGS sequence"/>
</dbReference>